<evidence type="ECO:0000313" key="2">
    <source>
        <dbReference type="EMBL" id="PWI73299.1"/>
    </source>
</evidence>
<evidence type="ECO:0000313" key="3">
    <source>
        <dbReference type="Proteomes" id="UP000245956"/>
    </source>
</evidence>
<proteinExistence type="predicted"/>
<dbReference type="EMBL" id="LCWV01000005">
    <property type="protein sequence ID" value="PWI73299.1"/>
    <property type="molecule type" value="Genomic_DNA"/>
</dbReference>
<feature type="compositionally biased region" description="Basic residues" evidence="1">
    <location>
        <begin position="321"/>
        <end position="344"/>
    </location>
</feature>
<accession>A0A2U3EFK4</accession>
<gene>
    <name evidence="2" type="ORF">PCL_10314</name>
</gene>
<name>A0A2U3EFK4_PURLI</name>
<organism evidence="2 3">
    <name type="scientific">Purpureocillium lilacinum</name>
    <name type="common">Paecilomyces lilacinus</name>
    <dbReference type="NCBI Taxonomy" id="33203"/>
    <lineage>
        <taxon>Eukaryota</taxon>
        <taxon>Fungi</taxon>
        <taxon>Dikarya</taxon>
        <taxon>Ascomycota</taxon>
        <taxon>Pezizomycotina</taxon>
        <taxon>Sordariomycetes</taxon>
        <taxon>Hypocreomycetidae</taxon>
        <taxon>Hypocreales</taxon>
        <taxon>Ophiocordycipitaceae</taxon>
        <taxon>Purpureocillium</taxon>
    </lineage>
</organism>
<dbReference type="AlphaFoldDB" id="A0A2U3EFK4"/>
<feature type="region of interest" description="Disordered" evidence="1">
    <location>
        <begin position="321"/>
        <end position="352"/>
    </location>
</feature>
<feature type="region of interest" description="Disordered" evidence="1">
    <location>
        <begin position="272"/>
        <end position="292"/>
    </location>
</feature>
<evidence type="ECO:0000256" key="1">
    <source>
        <dbReference type="SAM" id="MobiDB-lite"/>
    </source>
</evidence>
<reference evidence="2 3" key="1">
    <citation type="journal article" date="2016" name="Front. Microbiol.">
        <title>Genome and transcriptome sequences reveal the specific parasitism of the nematophagous Purpureocillium lilacinum 36-1.</title>
        <authorList>
            <person name="Xie J."/>
            <person name="Li S."/>
            <person name="Mo C."/>
            <person name="Xiao X."/>
            <person name="Peng D."/>
            <person name="Wang G."/>
            <person name="Xiao Y."/>
        </authorList>
    </citation>
    <scope>NUCLEOTIDE SEQUENCE [LARGE SCALE GENOMIC DNA]</scope>
    <source>
        <strain evidence="2 3">36-1</strain>
    </source>
</reference>
<sequence>MALAAMQRAPCKDGNLARVASMGFPPLSLPHSSFLLQLPTVLEGLAHLQQASPATALPCIQRPDVGSMDLLVEETARRAWAALALLGDAAFKLFDEGHGPCQPHAAARRHDDIHGNPDSTLPLPCGWTAPDCCAALHADRGACNATLACKLRPRPRSPTQTAMPARSVRVATRKRAPAAVSLRFRAPFPPALGLLRRACAWLWHLALAAAAAATTTSTKGAELNCLKLASTGPVIPSRGLLLAKVIIGKERPAAARSSARFVIRIKDMDVPAEGPQTGAKTPRAEQIPQLPPVTPTLFKSWRAVETEKCRPHIIIPRRRLGRASHKGSHTHPARARTTRRRRHGATGTPFSSRWTMSALSDADACNNKPTPLSPLPSCQNHPPFLSLPNLPLRRSIASATIGTLWASISPLLSQQPFSRSSTPFRVSSLPYSTLQGSFHSGLVRGVAHMLAATAAASVAPTELPFPFNIGPLLGLSGFDSAAAMAAWLILDAPPGPGPLP</sequence>
<protein>
    <submittedName>
        <fullName evidence="2">Uncharacterized protein</fullName>
    </submittedName>
</protein>
<comment type="caution">
    <text evidence="2">The sequence shown here is derived from an EMBL/GenBank/DDBJ whole genome shotgun (WGS) entry which is preliminary data.</text>
</comment>
<dbReference type="Proteomes" id="UP000245956">
    <property type="component" value="Unassembled WGS sequence"/>
</dbReference>